<keyword evidence="7" id="KW-0472">Membrane</keyword>
<evidence type="ECO:0000256" key="1">
    <source>
        <dbReference type="ARBA" id="ARBA00022512"/>
    </source>
</evidence>
<evidence type="ECO:0000256" key="5">
    <source>
        <dbReference type="ARBA" id="ARBA00023088"/>
    </source>
</evidence>
<dbReference type="PROSITE" id="PS50847">
    <property type="entry name" value="GRAM_POS_ANCHORING"/>
    <property type="match status" value="1"/>
</dbReference>
<dbReference type="NCBIfam" id="TIGR01167">
    <property type="entry name" value="LPXTG_anchor"/>
    <property type="match status" value="1"/>
</dbReference>
<dbReference type="Pfam" id="PF00746">
    <property type="entry name" value="Gram_pos_anchor"/>
    <property type="match status" value="1"/>
</dbReference>
<evidence type="ECO:0000256" key="2">
    <source>
        <dbReference type="ARBA" id="ARBA00022525"/>
    </source>
</evidence>
<evidence type="ECO:0000313" key="10">
    <source>
        <dbReference type="Proteomes" id="UP000304914"/>
    </source>
</evidence>
<keyword evidence="7" id="KW-0812">Transmembrane</keyword>
<gene>
    <name evidence="9" type="primary">sclB</name>
    <name evidence="9" type="ORF">NCTC5385_01382</name>
</gene>
<feature type="compositionally biased region" description="Polar residues" evidence="6">
    <location>
        <begin position="134"/>
        <end position="146"/>
    </location>
</feature>
<dbReference type="RefSeq" id="WP_138068600.1">
    <property type="nucleotide sequence ID" value="NZ_LR594035.1"/>
</dbReference>
<dbReference type="InterPro" id="IPR019931">
    <property type="entry name" value="LPXTG_anchor"/>
</dbReference>
<keyword evidence="4" id="KW-0677">Repeat</keyword>
<dbReference type="Pfam" id="PF04650">
    <property type="entry name" value="YSIRK_signal"/>
    <property type="match status" value="1"/>
</dbReference>
<keyword evidence="3" id="KW-0732">Signal</keyword>
<dbReference type="NCBIfam" id="TIGR01168">
    <property type="entry name" value="YSIRK_signal"/>
    <property type="match status" value="1"/>
</dbReference>
<dbReference type="InterPro" id="IPR005877">
    <property type="entry name" value="YSIRK_signal_dom"/>
</dbReference>
<evidence type="ECO:0000259" key="8">
    <source>
        <dbReference type="PROSITE" id="PS50847"/>
    </source>
</evidence>
<dbReference type="Proteomes" id="UP000304914">
    <property type="component" value="Chromosome"/>
</dbReference>
<keyword evidence="2" id="KW-0964">Secreted</keyword>
<organism evidence="9 10">
    <name type="scientific">Streptococcus pseudoporcinus</name>
    <dbReference type="NCBI Taxonomy" id="361101"/>
    <lineage>
        <taxon>Bacteria</taxon>
        <taxon>Bacillati</taxon>
        <taxon>Bacillota</taxon>
        <taxon>Bacilli</taxon>
        <taxon>Lactobacillales</taxon>
        <taxon>Streptococcaceae</taxon>
        <taxon>Streptococcus</taxon>
    </lineage>
</organism>
<feature type="compositionally biased region" description="Basic and acidic residues" evidence="6">
    <location>
        <begin position="105"/>
        <end position="114"/>
    </location>
</feature>
<feature type="transmembrane region" description="Helical" evidence="7">
    <location>
        <begin position="155"/>
        <end position="174"/>
    </location>
</feature>
<evidence type="ECO:0000256" key="3">
    <source>
        <dbReference type="ARBA" id="ARBA00022729"/>
    </source>
</evidence>
<evidence type="ECO:0000256" key="6">
    <source>
        <dbReference type="SAM" id="MobiDB-lite"/>
    </source>
</evidence>
<dbReference type="AlphaFoldDB" id="A0A4U9YNB5"/>
<evidence type="ECO:0000256" key="7">
    <source>
        <dbReference type="SAM" id="Phobius"/>
    </source>
</evidence>
<feature type="region of interest" description="Disordered" evidence="6">
    <location>
        <begin position="88"/>
        <end position="152"/>
    </location>
</feature>
<dbReference type="InterPro" id="IPR019950">
    <property type="entry name" value="M_anchor"/>
</dbReference>
<reference evidence="9 10" key="1">
    <citation type="submission" date="2019-05" db="EMBL/GenBank/DDBJ databases">
        <authorList>
            <consortium name="Pathogen Informatics"/>
        </authorList>
    </citation>
    <scope>NUCLEOTIDE SEQUENCE [LARGE SCALE GENOMIC DNA]</scope>
    <source>
        <strain evidence="9 10">NCTC5385</strain>
    </source>
</reference>
<proteinExistence type="predicted"/>
<keyword evidence="7" id="KW-1133">Transmembrane helix</keyword>
<keyword evidence="5" id="KW-0572">Peptidoglycan-anchor</keyword>
<evidence type="ECO:0000313" key="9">
    <source>
        <dbReference type="EMBL" id="VTS28398.1"/>
    </source>
</evidence>
<dbReference type="EMBL" id="LR594035">
    <property type="protein sequence ID" value="VTS28398.1"/>
    <property type="molecule type" value="Genomic_DNA"/>
</dbReference>
<accession>A0A4U9YNB5</accession>
<name>A0A4U9YNB5_9STRE</name>
<feature type="domain" description="Gram-positive cocci surface proteins LPxTG" evidence="8">
    <location>
        <begin position="145"/>
        <end position="179"/>
    </location>
</feature>
<dbReference type="PRINTS" id="PR00015">
    <property type="entry name" value="GPOSANCHOR"/>
</dbReference>
<evidence type="ECO:0000256" key="4">
    <source>
        <dbReference type="ARBA" id="ARBA00022737"/>
    </source>
</evidence>
<protein>
    <submittedName>
        <fullName evidence="9">SclB protein</fullName>
    </submittedName>
</protein>
<keyword evidence="1" id="KW-0134">Cell wall</keyword>
<sequence length="179" mass="18747">MTDMKKNAADKQRFGIRKYSFGAASVLLATVFALGLQSSTAEALGVGVPGVGVHTDMDVYSYGDGYGSHSHYDPYYSGDFSSYGEYYYPRDGRDGRPGAPGLPGRDGRDGRDGQDGQPGRDGMNGQTGHHAPANNGQGQMASQELPSTGDKVNPFFTAAALAVMAGAGVVATGIKRKKD</sequence>